<comment type="caution">
    <text evidence="2">The sequence shown here is derived from an EMBL/GenBank/DDBJ whole genome shotgun (WGS) entry which is preliminary data.</text>
</comment>
<dbReference type="Gene3D" id="3.30.390.50">
    <property type="entry name" value="CO dehydrogenase flavoprotein, C-terminal domain"/>
    <property type="match status" value="1"/>
</dbReference>
<proteinExistence type="predicted"/>
<dbReference type="InterPro" id="IPR045864">
    <property type="entry name" value="aa-tRNA-synth_II/BPL/LPL"/>
</dbReference>
<keyword evidence="3" id="KW-1185">Reference proteome</keyword>
<dbReference type="SUPFAM" id="SSF55681">
    <property type="entry name" value="Class II aaRS and biotin synthetases"/>
    <property type="match status" value="1"/>
</dbReference>
<dbReference type="Gene3D" id="3.30.930.10">
    <property type="entry name" value="Bira Bifunctional Protein, Domain 2"/>
    <property type="match status" value="1"/>
</dbReference>
<keyword evidence="2" id="KW-0436">Ligase</keyword>
<feature type="domain" description="BPL/LPL catalytic" evidence="1">
    <location>
        <begin position="37"/>
        <end position="228"/>
    </location>
</feature>
<evidence type="ECO:0000313" key="2">
    <source>
        <dbReference type="EMBL" id="MFC0080738.1"/>
    </source>
</evidence>
<dbReference type="CDD" id="cd16443">
    <property type="entry name" value="LplA"/>
    <property type="match status" value="1"/>
</dbReference>
<evidence type="ECO:0000313" key="3">
    <source>
        <dbReference type="Proteomes" id="UP001589788"/>
    </source>
</evidence>
<organism evidence="2 3">
    <name type="scientific">Aciditerrimonas ferrireducens</name>
    <dbReference type="NCBI Taxonomy" id="667306"/>
    <lineage>
        <taxon>Bacteria</taxon>
        <taxon>Bacillati</taxon>
        <taxon>Actinomycetota</taxon>
        <taxon>Acidimicrobiia</taxon>
        <taxon>Acidimicrobiales</taxon>
        <taxon>Acidimicrobiaceae</taxon>
        <taxon>Aciditerrimonas</taxon>
    </lineage>
</organism>
<name>A0ABV6BZ76_9ACTN</name>
<dbReference type="Proteomes" id="UP001589788">
    <property type="component" value="Unassembled WGS sequence"/>
</dbReference>
<dbReference type="Pfam" id="PF21948">
    <property type="entry name" value="LplA-B_cat"/>
    <property type="match status" value="1"/>
</dbReference>
<evidence type="ECO:0000259" key="1">
    <source>
        <dbReference type="PROSITE" id="PS51733"/>
    </source>
</evidence>
<dbReference type="GO" id="GO:0016874">
    <property type="term" value="F:ligase activity"/>
    <property type="evidence" value="ECO:0007669"/>
    <property type="project" value="UniProtKB-KW"/>
</dbReference>
<dbReference type="InterPro" id="IPR050664">
    <property type="entry name" value="Octanoyltrans_LipM/LipL"/>
</dbReference>
<dbReference type="InterPro" id="IPR004143">
    <property type="entry name" value="BPL_LPL_catalytic"/>
</dbReference>
<dbReference type="PANTHER" id="PTHR43679">
    <property type="entry name" value="OCTANOYLTRANSFERASE LIPM-RELATED"/>
    <property type="match status" value="1"/>
</dbReference>
<gene>
    <name evidence="2" type="ORF">ACFFRE_01020</name>
</gene>
<protein>
    <submittedName>
        <fullName evidence="2">Biotin/lipoate A/B protein ligase family protein</fullName>
    </submittedName>
</protein>
<accession>A0ABV6BZ76</accession>
<reference evidence="2 3" key="1">
    <citation type="submission" date="2024-09" db="EMBL/GenBank/DDBJ databases">
        <authorList>
            <person name="Sun Q."/>
            <person name="Mori K."/>
        </authorList>
    </citation>
    <scope>NUCLEOTIDE SEQUENCE [LARGE SCALE GENOMIC DNA]</scope>
    <source>
        <strain evidence="2 3">JCM 15389</strain>
    </source>
</reference>
<dbReference type="RefSeq" id="WP_248107501.1">
    <property type="nucleotide sequence ID" value="NZ_JAKHEX010000010.1"/>
</dbReference>
<dbReference type="PROSITE" id="PS51733">
    <property type="entry name" value="BPL_LPL_CATALYTIC"/>
    <property type="match status" value="1"/>
</dbReference>
<dbReference type="PANTHER" id="PTHR43679:SF2">
    <property type="entry name" value="OCTANOYL-[GCVH]:PROTEIN N-OCTANOYLTRANSFERASE"/>
    <property type="match status" value="1"/>
</dbReference>
<sequence>MSRSAGPWRLLVDDGVGAAEGLAVDEALMASYGRDRPPREPTVRLYTYRDHCALVGRYQHLAAEVDLERARALGVQVNRRPTGGGAIVMSRGQLGVAVVTRAPAAERPRDLLERYAEGILRGLASLGIEAGFRGKNDLEAGGRKIAGLGLYLDGNGALLFHASVLADLDVPLMLSVLRIPAAKLADKAVAAVAERVTTVSRVLGEPWDGPRLRPWVAAGIAEATGAELEPRSVEPEEAELASRLVEEKYTSATWLEQRSPQPDATASALVKTPAGLLRAYLAVSGDVVKSVVFTGDGSELGPAFARLEAALTWQPLEERAVAAAVRRAVGEDPSAEGVDPEALAEALVEAGRRAASRELAAPMRTGSCYFPEVTTR</sequence>
<dbReference type="EMBL" id="JBHLYQ010000004">
    <property type="protein sequence ID" value="MFC0080738.1"/>
    <property type="molecule type" value="Genomic_DNA"/>
</dbReference>